<proteinExistence type="predicted"/>
<dbReference type="EMBL" id="AP024849">
    <property type="protein sequence ID" value="BCZ48107.1"/>
    <property type="molecule type" value="Genomic_DNA"/>
</dbReference>
<protein>
    <recommendedName>
        <fullName evidence="5">Copper amine oxidase-like N-terminal domain-containing protein</fullName>
    </recommendedName>
</protein>
<keyword evidence="2" id="KW-0472">Membrane</keyword>
<evidence type="ECO:0000313" key="4">
    <source>
        <dbReference type="Proteomes" id="UP000824633"/>
    </source>
</evidence>
<evidence type="ECO:0000256" key="2">
    <source>
        <dbReference type="SAM" id="Phobius"/>
    </source>
</evidence>
<gene>
    <name evidence="3" type="ORF">psyc5s11_41740</name>
</gene>
<reference evidence="4" key="1">
    <citation type="submission" date="2021-07" db="EMBL/GenBank/DDBJ databases">
        <title>Complete genome sequencing of a Clostridium isolate.</title>
        <authorList>
            <person name="Ueki A."/>
            <person name="Tonouchi A."/>
        </authorList>
    </citation>
    <scope>NUCLEOTIDE SEQUENCE [LARGE SCALE GENOMIC DNA]</scope>
    <source>
        <strain evidence="4">C5S11</strain>
    </source>
</reference>
<dbReference type="Proteomes" id="UP000824633">
    <property type="component" value="Chromosome"/>
</dbReference>
<evidence type="ECO:0000256" key="1">
    <source>
        <dbReference type="SAM" id="MobiDB-lite"/>
    </source>
</evidence>
<name>A0ABM7T8W4_9CLOT</name>
<accession>A0ABM7T8W4</accession>
<feature type="region of interest" description="Disordered" evidence="1">
    <location>
        <begin position="114"/>
        <end position="135"/>
    </location>
</feature>
<sequence>MKFDVKSIIVGLVIGIIGVSIVFVAVGKKTAAISEKAAVAVTAAEEIKSAAINNDKVYFNGNDIKLKKTLVTIVKEGSSEPQLYMPMDELLEYMHFKVEWNRKDNAVYLTMNGQNNQENPEVTPNISENETNTESIETTKRIQKGIDITADASNNEIDAEAIETMKKTGNWGYIEKSLPHMTANGIEKVVEIYNSKRANSSEYKKATDYIKN</sequence>
<keyword evidence="2" id="KW-1133">Transmembrane helix</keyword>
<keyword evidence="4" id="KW-1185">Reference proteome</keyword>
<evidence type="ECO:0000313" key="3">
    <source>
        <dbReference type="EMBL" id="BCZ48107.1"/>
    </source>
</evidence>
<organism evidence="3 4">
    <name type="scientific">Clostridium gelidum</name>
    <dbReference type="NCBI Taxonomy" id="704125"/>
    <lineage>
        <taxon>Bacteria</taxon>
        <taxon>Bacillati</taxon>
        <taxon>Bacillota</taxon>
        <taxon>Clostridia</taxon>
        <taxon>Eubacteriales</taxon>
        <taxon>Clostridiaceae</taxon>
        <taxon>Clostridium</taxon>
    </lineage>
</organism>
<feature type="transmembrane region" description="Helical" evidence="2">
    <location>
        <begin position="6"/>
        <end position="26"/>
    </location>
</feature>
<evidence type="ECO:0008006" key="5">
    <source>
        <dbReference type="Google" id="ProtNLM"/>
    </source>
</evidence>
<feature type="compositionally biased region" description="Polar residues" evidence="1">
    <location>
        <begin position="114"/>
        <end position="124"/>
    </location>
</feature>
<feature type="compositionally biased region" description="Low complexity" evidence="1">
    <location>
        <begin position="125"/>
        <end position="135"/>
    </location>
</feature>
<keyword evidence="2" id="KW-0812">Transmembrane</keyword>